<dbReference type="AlphaFoldDB" id="A0AAE1NHX3"/>
<organism evidence="1 2">
    <name type="scientific">Petrolisthes manimaculis</name>
    <dbReference type="NCBI Taxonomy" id="1843537"/>
    <lineage>
        <taxon>Eukaryota</taxon>
        <taxon>Metazoa</taxon>
        <taxon>Ecdysozoa</taxon>
        <taxon>Arthropoda</taxon>
        <taxon>Crustacea</taxon>
        <taxon>Multicrustacea</taxon>
        <taxon>Malacostraca</taxon>
        <taxon>Eumalacostraca</taxon>
        <taxon>Eucarida</taxon>
        <taxon>Decapoda</taxon>
        <taxon>Pleocyemata</taxon>
        <taxon>Anomura</taxon>
        <taxon>Galatheoidea</taxon>
        <taxon>Porcellanidae</taxon>
        <taxon>Petrolisthes</taxon>
    </lineage>
</organism>
<dbReference type="Proteomes" id="UP001292094">
    <property type="component" value="Unassembled WGS sequence"/>
</dbReference>
<protein>
    <recommendedName>
        <fullName evidence="3">Gag-like protein</fullName>
    </recommendedName>
</protein>
<evidence type="ECO:0000313" key="2">
    <source>
        <dbReference type="Proteomes" id="UP001292094"/>
    </source>
</evidence>
<comment type="caution">
    <text evidence="1">The sequence shown here is derived from an EMBL/GenBank/DDBJ whole genome shotgun (WGS) entry which is preliminary data.</text>
</comment>
<sequence>MKLVFPDETTSNKAMVELESTELSGTHTVKSEAKIKPKISLTYVPDEIDDSDIMELIKEKSNDKTPWVDKGETMRILFSKKSLDDCKTVILAVTPKLCSVIKNQNDPIYIQFSRCRVFDHDWANRCGHCMRFLHKTQQCRYFKPTCGYCGDDRLTKNCIKRDNPKCANCLSNSKEDTGHPAFSKNCPRL</sequence>
<keyword evidence="2" id="KW-1185">Reference proteome</keyword>
<reference evidence="1" key="1">
    <citation type="submission" date="2023-11" db="EMBL/GenBank/DDBJ databases">
        <title>Genome assemblies of two species of porcelain crab, Petrolisthes cinctipes and Petrolisthes manimaculis (Anomura: Porcellanidae).</title>
        <authorList>
            <person name="Angst P."/>
        </authorList>
    </citation>
    <scope>NUCLEOTIDE SEQUENCE</scope>
    <source>
        <strain evidence="1">PB745_02</strain>
        <tissue evidence="1">Gill</tissue>
    </source>
</reference>
<gene>
    <name evidence="1" type="ORF">Pmani_037360</name>
</gene>
<dbReference type="EMBL" id="JAWZYT010005758">
    <property type="protein sequence ID" value="KAK4289692.1"/>
    <property type="molecule type" value="Genomic_DNA"/>
</dbReference>
<accession>A0AAE1NHX3</accession>
<evidence type="ECO:0000313" key="1">
    <source>
        <dbReference type="EMBL" id="KAK4289692.1"/>
    </source>
</evidence>
<proteinExistence type="predicted"/>
<name>A0AAE1NHX3_9EUCA</name>
<evidence type="ECO:0008006" key="3">
    <source>
        <dbReference type="Google" id="ProtNLM"/>
    </source>
</evidence>